<organism evidence="2 3">
    <name type="scientific">Symbiodinium necroappetens</name>
    <dbReference type="NCBI Taxonomy" id="1628268"/>
    <lineage>
        <taxon>Eukaryota</taxon>
        <taxon>Sar</taxon>
        <taxon>Alveolata</taxon>
        <taxon>Dinophyceae</taxon>
        <taxon>Suessiales</taxon>
        <taxon>Symbiodiniaceae</taxon>
        <taxon>Symbiodinium</taxon>
    </lineage>
</organism>
<evidence type="ECO:0000256" key="1">
    <source>
        <dbReference type="SAM" id="MobiDB-lite"/>
    </source>
</evidence>
<dbReference type="AlphaFoldDB" id="A0A812SM08"/>
<dbReference type="EMBL" id="CAJNJA010022032">
    <property type="protein sequence ID" value="CAE7485790.1"/>
    <property type="molecule type" value="Genomic_DNA"/>
</dbReference>
<proteinExistence type="predicted"/>
<protein>
    <submittedName>
        <fullName evidence="2">Uncharacterized protein</fullName>
    </submittedName>
</protein>
<comment type="caution">
    <text evidence="2">The sequence shown here is derived from an EMBL/GenBank/DDBJ whole genome shotgun (WGS) entry which is preliminary data.</text>
</comment>
<feature type="non-terminal residue" evidence="2">
    <location>
        <position position="609"/>
    </location>
</feature>
<name>A0A812SM08_9DINO</name>
<evidence type="ECO:0000313" key="2">
    <source>
        <dbReference type="EMBL" id="CAE7485790.1"/>
    </source>
</evidence>
<reference evidence="2" key="1">
    <citation type="submission" date="2021-02" db="EMBL/GenBank/DDBJ databases">
        <authorList>
            <person name="Dougan E. K."/>
            <person name="Rhodes N."/>
            <person name="Thang M."/>
            <person name="Chan C."/>
        </authorList>
    </citation>
    <scope>NUCLEOTIDE SEQUENCE</scope>
</reference>
<feature type="compositionally biased region" description="Basic and acidic residues" evidence="1">
    <location>
        <begin position="562"/>
        <end position="575"/>
    </location>
</feature>
<accession>A0A812SM08</accession>
<feature type="region of interest" description="Disordered" evidence="1">
    <location>
        <begin position="562"/>
        <end position="581"/>
    </location>
</feature>
<evidence type="ECO:0000313" key="3">
    <source>
        <dbReference type="Proteomes" id="UP000601435"/>
    </source>
</evidence>
<sequence length="609" mass="67795">ETASFICYAEGMIPEEPEAIQENFLEPNTRPEPQTANAETKAFIGYLEDAIPEDHSAIQVFDFELSREHQQQRANAETDAFIGYLEDAIPEAESAMVTGISTSEAVAQGKAILDCGATRSIGSVYALERLMEMNLKVLTPRTRAAMAPKTAGQLREVLSEHGEIAPKRWSKVELLQRVEEVTGVDYTKPQKKEKSEYQMYVTALNQAATRKATLQTFCRKTLDMEVNYNLTIAQLQKEALSVIYGKACPDPSDLVGFGRHSQLTYATVKAEHPQYSAWVIQTAAEGQCNPRLRRLAGWLANDPNLVKRAQEEFMTMGQMKNKVEVAHYPNEPTTPRKMNYDIAAPKVATTSKAASSSSAAVEDPNTVTVGTEVLTNLVQTIENLKEEMATLKGERPRKKASGEEEIQEPPGTMSASQQLSQQLSLGGKFSAEPPLGHRARCDLGTSEGVAVTKGCRVNLRTSEEGQLIRNGWKIVTREFCKRVAEVLVRELDANQVQEEFDSVGCVRQEVLRLQGDDLRKARDLLNSKDFKLESCEALLRQLPLRPINRYLNAFMENWSGGKRGEPEAATDMHDDLQDEPGAENWWSRMPTACFGEHCSFRVEENAAVE</sequence>
<dbReference type="Proteomes" id="UP000601435">
    <property type="component" value="Unassembled WGS sequence"/>
</dbReference>
<gene>
    <name evidence="2" type="ORF">SNEC2469_LOCUS13792</name>
</gene>
<dbReference type="OrthoDB" id="6127576at2759"/>
<feature type="non-terminal residue" evidence="2">
    <location>
        <position position="1"/>
    </location>
</feature>
<feature type="region of interest" description="Disordered" evidence="1">
    <location>
        <begin position="389"/>
        <end position="422"/>
    </location>
</feature>
<keyword evidence="3" id="KW-1185">Reference proteome</keyword>